<keyword evidence="1" id="KW-0812">Transmembrane</keyword>
<evidence type="ECO:0000256" key="1">
    <source>
        <dbReference type="SAM" id="Phobius"/>
    </source>
</evidence>
<dbReference type="InterPro" id="IPR007047">
    <property type="entry name" value="Flp_Fap"/>
</dbReference>
<proteinExistence type="predicted"/>
<sequence length="58" mass="6331">MLERFKALVVEEEGQGMVEYGLIIGLISVVVITVLATMGGELKTMFTTVKDELVNINS</sequence>
<keyword evidence="1" id="KW-0472">Membrane</keyword>
<organism evidence="2 3">
    <name type="scientific">Aquisalibacillus elongatus</name>
    <dbReference type="NCBI Taxonomy" id="485577"/>
    <lineage>
        <taxon>Bacteria</taxon>
        <taxon>Bacillati</taxon>
        <taxon>Bacillota</taxon>
        <taxon>Bacilli</taxon>
        <taxon>Bacillales</taxon>
        <taxon>Bacillaceae</taxon>
        <taxon>Aquisalibacillus</taxon>
    </lineage>
</organism>
<feature type="transmembrane region" description="Helical" evidence="1">
    <location>
        <begin position="20"/>
        <end position="40"/>
    </location>
</feature>
<gene>
    <name evidence="2" type="ORF">EDC24_0729</name>
</gene>
<dbReference type="EMBL" id="RKRF01000007">
    <property type="protein sequence ID" value="RPF55844.1"/>
    <property type="molecule type" value="Genomic_DNA"/>
</dbReference>
<evidence type="ECO:0000313" key="2">
    <source>
        <dbReference type="EMBL" id="RPF55844.1"/>
    </source>
</evidence>
<evidence type="ECO:0000313" key="3">
    <source>
        <dbReference type="Proteomes" id="UP000276443"/>
    </source>
</evidence>
<accession>A0A3N5BDS1</accession>
<protein>
    <submittedName>
        <fullName evidence="2">Pilus assembly protein Flp/PilA</fullName>
    </submittedName>
</protein>
<comment type="caution">
    <text evidence="2">The sequence shown here is derived from an EMBL/GenBank/DDBJ whole genome shotgun (WGS) entry which is preliminary data.</text>
</comment>
<keyword evidence="1" id="KW-1133">Transmembrane helix</keyword>
<dbReference type="AlphaFoldDB" id="A0A3N5BDS1"/>
<keyword evidence="3" id="KW-1185">Reference proteome</keyword>
<dbReference type="RefSeq" id="WP_124219798.1">
    <property type="nucleotide sequence ID" value="NZ_RKRF01000007.1"/>
</dbReference>
<name>A0A3N5BDS1_9BACI</name>
<dbReference type="Pfam" id="PF04964">
    <property type="entry name" value="Flp_Fap"/>
    <property type="match status" value="1"/>
</dbReference>
<dbReference type="Proteomes" id="UP000276443">
    <property type="component" value="Unassembled WGS sequence"/>
</dbReference>
<reference evidence="2 3" key="1">
    <citation type="submission" date="2018-11" db="EMBL/GenBank/DDBJ databases">
        <title>Genomic Encyclopedia of Type Strains, Phase IV (KMG-IV): sequencing the most valuable type-strain genomes for metagenomic binning, comparative biology and taxonomic classification.</title>
        <authorList>
            <person name="Goeker M."/>
        </authorList>
    </citation>
    <scope>NUCLEOTIDE SEQUENCE [LARGE SCALE GENOMIC DNA]</scope>
    <source>
        <strain evidence="2 3">DSM 18090</strain>
    </source>
</reference>